<sequence>MTQRQRRPPRRWADLSGRQRAVLLTLGSVQLSLAVTAWTDLARRRPAEVNGRKAVWAAVIAVNWIGPAAYFRWGRRR</sequence>
<evidence type="ECO:0000313" key="9">
    <source>
        <dbReference type="Proteomes" id="UP000219514"/>
    </source>
</evidence>
<dbReference type="EMBL" id="OBDO01000004">
    <property type="protein sequence ID" value="SNX96303.1"/>
    <property type="molecule type" value="Genomic_DNA"/>
</dbReference>
<feature type="domain" description="Cardiolipin synthase N-terminal" evidence="7">
    <location>
        <begin position="33"/>
        <end position="75"/>
    </location>
</feature>
<proteinExistence type="predicted"/>
<keyword evidence="9" id="KW-1185">Reference proteome</keyword>
<dbReference type="Proteomes" id="UP000219514">
    <property type="component" value="Unassembled WGS sequence"/>
</dbReference>
<evidence type="ECO:0000256" key="1">
    <source>
        <dbReference type="ARBA" id="ARBA00004651"/>
    </source>
</evidence>
<keyword evidence="2" id="KW-1003">Cell membrane</keyword>
<evidence type="ECO:0000256" key="3">
    <source>
        <dbReference type="ARBA" id="ARBA00022692"/>
    </source>
</evidence>
<comment type="subcellular location">
    <subcellularLocation>
        <location evidence="1">Cell membrane</location>
        <topology evidence="1">Multi-pass membrane protein</topology>
    </subcellularLocation>
</comment>
<dbReference type="Pfam" id="PF13396">
    <property type="entry name" value="PLDc_N"/>
    <property type="match status" value="1"/>
</dbReference>
<dbReference type="InterPro" id="IPR027379">
    <property type="entry name" value="CLS_N"/>
</dbReference>
<reference evidence="8 9" key="1">
    <citation type="submission" date="2017-09" db="EMBL/GenBank/DDBJ databases">
        <authorList>
            <person name="Ehlers B."/>
            <person name="Leendertz F.H."/>
        </authorList>
    </citation>
    <scope>NUCLEOTIDE SEQUENCE [LARGE SCALE GENOMIC DNA]</scope>
    <source>
        <strain evidence="8 9">DSM 46844</strain>
    </source>
</reference>
<evidence type="ECO:0000313" key="8">
    <source>
        <dbReference type="EMBL" id="SNX96303.1"/>
    </source>
</evidence>
<protein>
    <submittedName>
        <fullName evidence="8">Phospholipase_D-nuclease N-terminal</fullName>
    </submittedName>
</protein>
<gene>
    <name evidence="8" type="ORF">SAMN06893097_10417</name>
</gene>
<keyword evidence="5 6" id="KW-0472">Membrane</keyword>
<keyword evidence="3 6" id="KW-0812">Transmembrane</keyword>
<feature type="transmembrane region" description="Helical" evidence="6">
    <location>
        <begin position="54"/>
        <end position="73"/>
    </location>
</feature>
<name>A0A285EBS3_9ACTN</name>
<evidence type="ECO:0000256" key="6">
    <source>
        <dbReference type="SAM" id="Phobius"/>
    </source>
</evidence>
<dbReference type="AlphaFoldDB" id="A0A285EBS3"/>
<organism evidence="8 9">
    <name type="scientific">Geodermatophilus sabuli</name>
    <dbReference type="NCBI Taxonomy" id="1564158"/>
    <lineage>
        <taxon>Bacteria</taxon>
        <taxon>Bacillati</taxon>
        <taxon>Actinomycetota</taxon>
        <taxon>Actinomycetes</taxon>
        <taxon>Geodermatophilales</taxon>
        <taxon>Geodermatophilaceae</taxon>
        <taxon>Geodermatophilus</taxon>
    </lineage>
</organism>
<evidence type="ECO:0000259" key="7">
    <source>
        <dbReference type="Pfam" id="PF13396"/>
    </source>
</evidence>
<accession>A0A285EBS3</accession>
<feature type="transmembrane region" description="Helical" evidence="6">
    <location>
        <begin position="21"/>
        <end position="39"/>
    </location>
</feature>
<evidence type="ECO:0000256" key="5">
    <source>
        <dbReference type="ARBA" id="ARBA00023136"/>
    </source>
</evidence>
<dbReference type="GO" id="GO:0005886">
    <property type="term" value="C:plasma membrane"/>
    <property type="evidence" value="ECO:0007669"/>
    <property type="project" value="UniProtKB-SubCell"/>
</dbReference>
<keyword evidence="4 6" id="KW-1133">Transmembrane helix</keyword>
<evidence type="ECO:0000256" key="4">
    <source>
        <dbReference type="ARBA" id="ARBA00022989"/>
    </source>
</evidence>
<evidence type="ECO:0000256" key="2">
    <source>
        <dbReference type="ARBA" id="ARBA00022475"/>
    </source>
</evidence>
<dbReference type="RefSeq" id="WP_097206344.1">
    <property type="nucleotide sequence ID" value="NZ_JACHXB010000002.1"/>
</dbReference>
<dbReference type="OrthoDB" id="5125307at2"/>